<evidence type="ECO:0000259" key="2">
    <source>
        <dbReference type="Pfam" id="PF12776"/>
    </source>
</evidence>
<dbReference type="Proteomes" id="UP000827721">
    <property type="component" value="Unassembled WGS sequence"/>
</dbReference>
<feature type="compositionally biased region" description="Polar residues" evidence="1">
    <location>
        <begin position="150"/>
        <end position="159"/>
    </location>
</feature>
<feature type="compositionally biased region" description="Polar residues" evidence="1">
    <location>
        <begin position="134"/>
        <end position="143"/>
    </location>
</feature>
<feature type="domain" description="Myb/SANT-like" evidence="2">
    <location>
        <begin position="204"/>
        <end position="298"/>
    </location>
</feature>
<dbReference type="InterPro" id="IPR045026">
    <property type="entry name" value="LIMYB"/>
</dbReference>
<evidence type="ECO:0000313" key="3">
    <source>
        <dbReference type="EMBL" id="KAH7548190.1"/>
    </source>
</evidence>
<dbReference type="EMBL" id="JAFEMO010000014">
    <property type="protein sequence ID" value="KAH7548190.1"/>
    <property type="molecule type" value="Genomic_DNA"/>
</dbReference>
<gene>
    <name evidence="3" type="ORF">JRO89_XS14G0081400</name>
</gene>
<protein>
    <recommendedName>
        <fullName evidence="2">Myb/SANT-like domain-containing protein</fullName>
    </recommendedName>
</protein>
<sequence length="483" mass="55939">MSSSSTSKGKATWTSAFHKIFVDVCLDQTLKGNKPSTHFTKEGWRNIVESFYNKTGLRYDKKQMKNHWDSSKEQWKVWCKLIETSSMKWDPEISTFGASDEDWTDYIQANPEAAQFRFKELQHTDKLNIIFDGTINSGDTEVPTQRKRQQNGSSATSLLHTKEPSTGKADAQNESPSDTVVVFSRRDRQPASERSTSHSKPKATWTPGLHEIFVDLCIDETLKGNRPGTHFTKEGWRNIVESFQEKTGLKYDRIQLKNHWDLTKEQWKIWCKLIDTSHMKWDPTTNKFSASEEDWENYIKANPEAAQFRYKELQSTGKLEIIFDGVILNTGDMDHPTQRRRLNDEMSMSQFHSNDPDTMMLDRKSRRLDDSPTTPFLHIDEQGTAKMDSKTEHLYDVESGSAVTIQRSFITFQPTQGKLNYSIGECIECLDGMEEVEQGSSLYLFALDLFLKKEYREIFLQLKNPSVRMAWLRRQQSFSPPLQ</sequence>
<evidence type="ECO:0000256" key="1">
    <source>
        <dbReference type="SAM" id="MobiDB-lite"/>
    </source>
</evidence>
<keyword evidence="4" id="KW-1185">Reference proteome</keyword>
<proteinExistence type="predicted"/>
<evidence type="ECO:0000313" key="4">
    <source>
        <dbReference type="Proteomes" id="UP000827721"/>
    </source>
</evidence>
<comment type="caution">
    <text evidence="3">The sequence shown here is derived from an EMBL/GenBank/DDBJ whole genome shotgun (WGS) entry which is preliminary data.</text>
</comment>
<dbReference type="PANTHER" id="PTHR47584:SF17">
    <property type="entry name" value="MYB_SANT-LIKE DNA-BINDING DOMAIN PROTEIN"/>
    <property type="match status" value="1"/>
</dbReference>
<reference evidence="3 4" key="1">
    <citation type="submission" date="2021-02" db="EMBL/GenBank/DDBJ databases">
        <title>Plant Genome Project.</title>
        <authorList>
            <person name="Zhang R.-G."/>
        </authorList>
    </citation>
    <scope>NUCLEOTIDE SEQUENCE [LARGE SCALE GENOMIC DNA]</scope>
    <source>
        <tissue evidence="3">Leaves</tissue>
    </source>
</reference>
<dbReference type="InterPro" id="IPR024752">
    <property type="entry name" value="Myb/SANT-like_dom"/>
</dbReference>
<feature type="domain" description="Myb/SANT-like" evidence="2">
    <location>
        <begin position="12"/>
        <end position="106"/>
    </location>
</feature>
<dbReference type="PANTHER" id="PTHR47584">
    <property type="match status" value="1"/>
</dbReference>
<dbReference type="Pfam" id="PF12776">
    <property type="entry name" value="Myb_DNA-bind_3"/>
    <property type="match status" value="2"/>
</dbReference>
<name>A0ABQ8H4G0_9ROSI</name>
<accession>A0ABQ8H4G0</accession>
<feature type="region of interest" description="Disordered" evidence="1">
    <location>
        <begin position="133"/>
        <end position="204"/>
    </location>
</feature>
<organism evidence="3 4">
    <name type="scientific">Xanthoceras sorbifolium</name>
    <dbReference type="NCBI Taxonomy" id="99658"/>
    <lineage>
        <taxon>Eukaryota</taxon>
        <taxon>Viridiplantae</taxon>
        <taxon>Streptophyta</taxon>
        <taxon>Embryophyta</taxon>
        <taxon>Tracheophyta</taxon>
        <taxon>Spermatophyta</taxon>
        <taxon>Magnoliopsida</taxon>
        <taxon>eudicotyledons</taxon>
        <taxon>Gunneridae</taxon>
        <taxon>Pentapetalae</taxon>
        <taxon>rosids</taxon>
        <taxon>malvids</taxon>
        <taxon>Sapindales</taxon>
        <taxon>Sapindaceae</taxon>
        <taxon>Xanthoceroideae</taxon>
        <taxon>Xanthoceras</taxon>
    </lineage>
</organism>